<dbReference type="Proteomes" id="UP000035034">
    <property type="component" value="Unassembled WGS sequence"/>
</dbReference>
<gene>
    <name evidence="2" type="ORF">GOEFS_094_00300</name>
</gene>
<keyword evidence="3" id="KW-1185">Reference proteome</keyword>
<comment type="caution">
    <text evidence="2">The sequence shown here is derived from an EMBL/GenBank/DDBJ whole genome shotgun (WGS) entry which is preliminary data.</text>
</comment>
<name>H0R3T0_9ACTN</name>
<reference evidence="2 3" key="1">
    <citation type="submission" date="2011-12" db="EMBL/GenBank/DDBJ databases">
        <title>Whole genome shotgun sequence of Gordonia effusa NBRC 100432.</title>
        <authorList>
            <person name="Yoshida I."/>
            <person name="Takarada H."/>
            <person name="Hosoyama A."/>
            <person name="Tsuchikane K."/>
            <person name="Katsumata H."/>
            <person name="Yamazaki S."/>
            <person name="Fujita N."/>
        </authorList>
    </citation>
    <scope>NUCLEOTIDE SEQUENCE [LARGE SCALE GENOMIC DNA]</scope>
    <source>
        <strain evidence="2 3">NBRC 100432</strain>
    </source>
</reference>
<organism evidence="2 3">
    <name type="scientific">Gordonia effusa NBRC 100432</name>
    <dbReference type="NCBI Taxonomy" id="1077974"/>
    <lineage>
        <taxon>Bacteria</taxon>
        <taxon>Bacillati</taxon>
        <taxon>Actinomycetota</taxon>
        <taxon>Actinomycetes</taxon>
        <taxon>Mycobacteriales</taxon>
        <taxon>Gordoniaceae</taxon>
        <taxon>Gordonia</taxon>
    </lineage>
</organism>
<accession>H0R3T0</accession>
<dbReference type="RefSeq" id="WP_007319066.1">
    <property type="nucleotide sequence ID" value="NZ_BAEH01000094.1"/>
</dbReference>
<dbReference type="EMBL" id="BAEH01000094">
    <property type="protein sequence ID" value="GAB19731.1"/>
    <property type="molecule type" value="Genomic_DNA"/>
</dbReference>
<sequence length="70" mass="7033">MSEHETEQRPRRAPALILIGLIALGVSGWGLSGGTSLPDSISPVWVLVGLAVVVGVGLIVLGARSGSSGD</sequence>
<protein>
    <submittedName>
        <fullName evidence="2">Uncharacterized protein</fullName>
    </submittedName>
</protein>
<keyword evidence="1" id="KW-0472">Membrane</keyword>
<evidence type="ECO:0000256" key="1">
    <source>
        <dbReference type="SAM" id="Phobius"/>
    </source>
</evidence>
<evidence type="ECO:0000313" key="2">
    <source>
        <dbReference type="EMBL" id="GAB19731.1"/>
    </source>
</evidence>
<dbReference type="STRING" id="1077974.GOEFS_094_00300"/>
<evidence type="ECO:0000313" key="3">
    <source>
        <dbReference type="Proteomes" id="UP000035034"/>
    </source>
</evidence>
<proteinExistence type="predicted"/>
<keyword evidence="1" id="KW-1133">Transmembrane helix</keyword>
<feature type="transmembrane region" description="Helical" evidence="1">
    <location>
        <begin position="44"/>
        <end position="63"/>
    </location>
</feature>
<dbReference type="AlphaFoldDB" id="H0R3T0"/>
<feature type="transmembrane region" description="Helical" evidence="1">
    <location>
        <begin position="12"/>
        <end position="32"/>
    </location>
</feature>
<keyword evidence="1" id="KW-0812">Transmembrane</keyword>